<protein>
    <recommendedName>
        <fullName evidence="3">DUF4878 domain-containing protein</fullName>
    </recommendedName>
</protein>
<dbReference type="AlphaFoldDB" id="A0A0E9N0X5"/>
<reference evidence="1 2" key="1">
    <citation type="submission" date="2015-04" db="EMBL/GenBank/DDBJ databases">
        <title>Whole genome shotgun sequence of Flavihumibacter petaseus NBRC 106054.</title>
        <authorList>
            <person name="Miyazawa S."/>
            <person name="Hosoyama A."/>
            <person name="Hashimoto M."/>
            <person name="Noguchi M."/>
            <person name="Tsuchikane K."/>
            <person name="Ohji S."/>
            <person name="Yamazoe A."/>
            <person name="Ichikawa N."/>
            <person name="Kimura A."/>
            <person name="Fujita N."/>
        </authorList>
    </citation>
    <scope>NUCLEOTIDE SEQUENCE [LARGE SCALE GENOMIC DNA]</scope>
    <source>
        <strain evidence="1 2">NBRC 106054</strain>
    </source>
</reference>
<proteinExistence type="predicted"/>
<sequence>MMPCRKDRGVRTILTPFLFKFATMKLSFLALMGAMVVASCGSEGYSRAEDAQDAGREFIRASLDGNIPKAEFYLLKDSANLMVFETWKAKYRNLSAAERVSYQEANILPSKIENINDSTVSFTYSNSYKNSPTTLKIVRIQGEWLVDLKDIH</sequence>
<dbReference type="EMBL" id="BBWV01000002">
    <property type="protein sequence ID" value="GAO43662.1"/>
    <property type="molecule type" value="Genomic_DNA"/>
</dbReference>
<evidence type="ECO:0000313" key="2">
    <source>
        <dbReference type="Proteomes" id="UP000033121"/>
    </source>
</evidence>
<dbReference type="STRING" id="1220578.FPE01S_02_07680"/>
<organism evidence="1 2">
    <name type="scientific">Flavihumibacter petaseus NBRC 106054</name>
    <dbReference type="NCBI Taxonomy" id="1220578"/>
    <lineage>
        <taxon>Bacteria</taxon>
        <taxon>Pseudomonadati</taxon>
        <taxon>Bacteroidota</taxon>
        <taxon>Chitinophagia</taxon>
        <taxon>Chitinophagales</taxon>
        <taxon>Chitinophagaceae</taxon>
        <taxon>Flavihumibacter</taxon>
    </lineage>
</organism>
<gene>
    <name evidence="1" type="ORF">FPE01S_02_07680</name>
</gene>
<accession>A0A0E9N0X5</accession>
<evidence type="ECO:0000313" key="1">
    <source>
        <dbReference type="EMBL" id="GAO43662.1"/>
    </source>
</evidence>
<keyword evidence="2" id="KW-1185">Reference proteome</keyword>
<comment type="caution">
    <text evidence="1">The sequence shown here is derived from an EMBL/GenBank/DDBJ whole genome shotgun (WGS) entry which is preliminary data.</text>
</comment>
<name>A0A0E9N0X5_9BACT</name>
<dbReference type="Proteomes" id="UP000033121">
    <property type="component" value="Unassembled WGS sequence"/>
</dbReference>
<evidence type="ECO:0008006" key="3">
    <source>
        <dbReference type="Google" id="ProtNLM"/>
    </source>
</evidence>